<evidence type="ECO:0000256" key="2">
    <source>
        <dbReference type="ARBA" id="ARBA00022448"/>
    </source>
</evidence>
<dbReference type="RefSeq" id="WP_200357171.1">
    <property type="nucleotide sequence ID" value="NZ_JAENIL010000038.1"/>
</dbReference>
<keyword evidence="2" id="KW-0813">Transport</keyword>
<evidence type="ECO:0000259" key="10">
    <source>
        <dbReference type="PROSITE" id="PS50893"/>
    </source>
</evidence>
<keyword evidence="3" id="KW-1003">Cell membrane</keyword>
<dbReference type="Proteomes" id="UP000617628">
    <property type="component" value="Unassembled WGS sequence"/>
</dbReference>
<protein>
    <submittedName>
        <fullName evidence="11">Sugar ABC transporter ATP-binding protein</fullName>
    </submittedName>
</protein>
<dbReference type="InterPro" id="IPR003593">
    <property type="entry name" value="AAA+_ATPase"/>
</dbReference>
<keyword evidence="4" id="KW-0762">Sugar transport</keyword>
<dbReference type="GO" id="GO:0005524">
    <property type="term" value="F:ATP binding"/>
    <property type="evidence" value="ECO:0007669"/>
    <property type="project" value="UniProtKB-KW"/>
</dbReference>
<dbReference type="InterPro" id="IPR027417">
    <property type="entry name" value="P-loop_NTPase"/>
</dbReference>
<dbReference type="AlphaFoldDB" id="A0A934RY91"/>
<dbReference type="CDD" id="cd03216">
    <property type="entry name" value="ABC_Carb_Monos_I"/>
    <property type="match status" value="1"/>
</dbReference>
<comment type="caution">
    <text evidence="11">The sequence shown here is derived from an EMBL/GenBank/DDBJ whole genome shotgun (WGS) entry which is preliminary data.</text>
</comment>
<keyword evidence="9" id="KW-0472">Membrane</keyword>
<keyword evidence="12" id="KW-1185">Reference proteome</keyword>
<dbReference type="GO" id="GO:0016887">
    <property type="term" value="F:ATP hydrolysis activity"/>
    <property type="evidence" value="ECO:0007669"/>
    <property type="project" value="InterPro"/>
</dbReference>
<dbReference type="SMART" id="SM00382">
    <property type="entry name" value="AAA"/>
    <property type="match status" value="2"/>
</dbReference>
<keyword evidence="6" id="KW-0547">Nucleotide-binding</keyword>
<keyword evidence="8" id="KW-1278">Translocase</keyword>
<dbReference type="Pfam" id="PF00005">
    <property type="entry name" value="ABC_tran"/>
    <property type="match status" value="2"/>
</dbReference>
<evidence type="ECO:0000256" key="4">
    <source>
        <dbReference type="ARBA" id="ARBA00022597"/>
    </source>
</evidence>
<dbReference type="Gene3D" id="3.40.50.300">
    <property type="entry name" value="P-loop containing nucleotide triphosphate hydrolases"/>
    <property type="match status" value="2"/>
</dbReference>
<dbReference type="InterPro" id="IPR017871">
    <property type="entry name" value="ABC_transporter-like_CS"/>
</dbReference>
<evidence type="ECO:0000256" key="5">
    <source>
        <dbReference type="ARBA" id="ARBA00022737"/>
    </source>
</evidence>
<dbReference type="PANTHER" id="PTHR43790:SF9">
    <property type="entry name" value="GALACTOFURANOSE TRANSPORTER ATP-BINDING PROTEIN YTFR"/>
    <property type="match status" value="1"/>
</dbReference>
<dbReference type="PROSITE" id="PS50893">
    <property type="entry name" value="ABC_TRANSPORTER_2"/>
    <property type="match status" value="2"/>
</dbReference>
<comment type="subcellular location">
    <subcellularLocation>
        <location evidence="1">Cell membrane</location>
        <topology evidence="1">Peripheral membrane protein</topology>
    </subcellularLocation>
</comment>
<evidence type="ECO:0000256" key="9">
    <source>
        <dbReference type="ARBA" id="ARBA00023136"/>
    </source>
</evidence>
<dbReference type="FunFam" id="3.40.50.300:FF:000127">
    <property type="entry name" value="Ribose import ATP-binding protein RbsA"/>
    <property type="match status" value="1"/>
</dbReference>
<proteinExistence type="predicted"/>
<dbReference type="CDD" id="cd03215">
    <property type="entry name" value="ABC_Carb_Monos_II"/>
    <property type="match status" value="1"/>
</dbReference>
<dbReference type="SUPFAM" id="SSF52540">
    <property type="entry name" value="P-loop containing nucleoside triphosphate hydrolases"/>
    <property type="match status" value="2"/>
</dbReference>
<name>A0A934RY91_9BACT</name>
<keyword evidence="5" id="KW-0677">Repeat</keyword>
<organism evidence="11 12">
    <name type="scientific">Pelagicoccus mobilis</name>
    <dbReference type="NCBI Taxonomy" id="415221"/>
    <lineage>
        <taxon>Bacteria</taxon>
        <taxon>Pseudomonadati</taxon>
        <taxon>Verrucomicrobiota</taxon>
        <taxon>Opitutia</taxon>
        <taxon>Puniceicoccales</taxon>
        <taxon>Pelagicoccaceae</taxon>
        <taxon>Pelagicoccus</taxon>
    </lineage>
</organism>
<evidence type="ECO:0000313" key="12">
    <source>
        <dbReference type="Proteomes" id="UP000617628"/>
    </source>
</evidence>
<evidence type="ECO:0000256" key="8">
    <source>
        <dbReference type="ARBA" id="ARBA00022967"/>
    </source>
</evidence>
<sequence>MPDPLLSMRGISKAFPGVQALSEANLTLYRGEVHALMGENGAGKSTLIKTLTGVHQRDAGEVLFEGKPIKPAAPLEAEGLGISTVFQEVNLIPHLSVAENISLGRQRSRFGFMQWKEIRERAERALKRFDVEIDVTQEVCSYSVAIQQMVAIARAVDIDAKLLVLDEPTSSLDENEVEELFAVMRKLCAQGMGIVFITHFLDQVYSITDRITVLRNGQSIGEYETAKLPRIELISHMLGKPVDQLADTGSDGLSRSEAASQGEAWLEAKDLSKEGVMSSFDFEIRKGEAAGLAGLLGSGRTETAKLLFGILKSDTGETSMAGNSVGNPKSPRQAIARKIGFCSEDRKREGIIPNLSVRENIVLALQARKGFINTISRQEQNRIADKFIKRLRIKTPSRETPIRTLSGGNQQKALLARWLATDPDLIILDEPTRGIDIGARDEIEELIRELQKEGMAVLLISSELEEIERLCERVWVLRDRQFVGELSDEEISEKAIMSLIAHSDEMEGSDEAES</sequence>
<evidence type="ECO:0000256" key="7">
    <source>
        <dbReference type="ARBA" id="ARBA00022840"/>
    </source>
</evidence>
<dbReference type="GO" id="GO:0005886">
    <property type="term" value="C:plasma membrane"/>
    <property type="evidence" value="ECO:0007669"/>
    <property type="project" value="UniProtKB-SubCell"/>
</dbReference>
<dbReference type="PANTHER" id="PTHR43790">
    <property type="entry name" value="CARBOHYDRATE TRANSPORT ATP-BINDING PROTEIN MG119-RELATED"/>
    <property type="match status" value="1"/>
</dbReference>
<dbReference type="PROSITE" id="PS00211">
    <property type="entry name" value="ABC_TRANSPORTER_1"/>
    <property type="match status" value="1"/>
</dbReference>
<reference evidence="11" key="1">
    <citation type="submission" date="2021-01" db="EMBL/GenBank/DDBJ databases">
        <title>Modified the classification status of verrucomicrobia.</title>
        <authorList>
            <person name="Feng X."/>
        </authorList>
    </citation>
    <scope>NUCLEOTIDE SEQUENCE</scope>
    <source>
        <strain evidence="11">KCTC 13126</strain>
    </source>
</reference>
<dbReference type="EMBL" id="JAENIL010000038">
    <property type="protein sequence ID" value="MBK1878957.1"/>
    <property type="molecule type" value="Genomic_DNA"/>
</dbReference>
<feature type="domain" description="ABC transporter" evidence="10">
    <location>
        <begin position="254"/>
        <end position="504"/>
    </location>
</feature>
<evidence type="ECO:0000256" key="3">
    <source>
        <dbReference type="ARBA" id="ARBA00022475"/>
    </source>
</evidence>
<dbReference type="InterPro" id="IPR003439">
    <property type="entry name" value="ABC_transporter-like_ATP-bd"/>
</dbReference>
<evidence type="ECO:0000256" key="1">
    <source>
        <dbReference type="ARBA" id="ARBA00004202"/>
    </source>
</evidence>
<dbReference type="InterPro" id="IPR050107">
    <property type="entry name" value="ABC_carbohydrate_import_ATPase"/>
</dbReference>
<evidence type="ECO:0000256" key="6">
    <source>
        <dbReference type="ARBA" id="ARBA00022741"/>
    </source>
</evidence>
<keyword evidence="7 11" id="KW-0067">ATP-binding</keyword>
<gene>
    <name evidence="11" type="ORF">JIN87_18885</name>
</gene>
<accession>A0A934RY91</accession>
<evidence type="ECO:0000313" key="11">
    <source>
        <dbReference type="EMBL" id="MBK1878957.1"/>
    </source>
</evidence>
<feature type="domain" description="ABC transporter" evidence="10">
    <location>
        <begin position="6"/>
        <end position="241"/>
    </location>
</feature>